<dbReference type="Proteomes" id="UP000008810">
    <property type="component" value="Chromosome 3"/>
</dbReference>
<dbReference type="EMBL" id="CM000882">
    <property type="protein sequence ID" value="KQJ93242.2"/>
    <property type="molecule type" value="Genomic_DNA"/>
</dbReference>
<protein>
    <submittedName>
        <fullName evidence="2 3">Uncharacterized protein</fullName>
    </submittedName>
</protein>
<reference evidence="2" key="2">
    <citation type="submission" date="2017-06" db="EMBL/GenBank/DDBJ databases">
        <title>WGS assembly of Brachypodium distachyon.</title>
        <authorList>
            <consortium name="The International Brachypodium Initiative"/>
            <person name="Lucas S."/>
            <person name="Harmon-Smith M."/>
            <person name="Lail K."/>
            <person name="Tice H."/>
            <person name="Grimwood J."/>
            <person name="Bruce D."/>
            <person name="Barry K."/>
            <person name="Shu S."/>
            <person name="Lindquist E."/>
            <person name="Wang M."/>
            <person name="Pitluck S."/>
            <person name="Vogel J.P."/>
            <person name="Garvin D.F."/>
            <person name="Mockler T.C."/>
            <person name="Schmutz J."/>
            <person name="Rokhsar D."/>
            <person name="Bevan M.W."/>
        </authorList>
    </citation>
    <scope>NUCLEOTIDE SEQUENCE</scope>
    <source>
        <strain evidence="2">Bd21</strain>
    </source>
</reference>
<reference evidence="2 3" key="1">
    <citation type="journal article" date="2010" name="Nature">
        <title>Genome sequencing and analysis of the model grass Brachypodium distachyon.</title>
        <authorList>
            <consortium name="International Brachypodium Initiative"/>
        </authorList>
    </citation>
    <scope>NUCLEOTIDE SEQUENCE [LARGE SCALE GENOMIC DNA]</scope>
    <source>
        <strain evidence="2 3">Bd21</strain>
    </source>
</reference>
<evidence type="ECO:0000313" key="3">
    <source>
        <dbReference type="EnsemblPlants" id="KQJ93242"/>
    </source>
</evidence>
<evidence type="ECO:0000256" key="1">
    <source>
        <dbReference type="SAM" id="MobiDB-lite"/>
    </source>
</evidence>
<evidence type="ECO:0000313" key="2">
    <source>
        <dbReference type="EMBL" id="KQJ93242.2"/>
    </source>
</evidence>
<dbReference type="Gramene" id="KQJ93242">
    <property type="protein sequence ID" value="KQJ93242"/>
    <property type="gene ID" value="BRADI_3g03375v3"/>
</dbReference>
<organism evidence="2">
    <name type="scientific">Brachypodium distachyon</name>
    <name type="common">Purple false brome</name>
    <name type="synonym">Trachynia distachya</name>
    <dbReference type="NCBI Taxonomy" id="15368"/>
    <lineage>
        <taxon>Eukaryota</taxon>
        <taxon>Viridiplantae</taxon>
        <taxon>Streptophyta</taxon>
        <taxon>Embryophyta</taxon>
        <taxon>Tracheophyta</taxon>
        <taxon>Spermatophyta</taxon>
        <taxon>Magnoliopsida</taxon>
        <taxon>Liliopsida</taxon>
        <taxon>Poales</taxon>
        <taxon>Poaceae</taxon>
        <taxon>BOP clade</taxon>
        <taxon>Pooideae</taxon>
        <taxon>Stipodae</taxon>
        <taxon>Brachypodieae</taxon>
        <taxon>Brachypodium</taxon>
    </lineage>
</organism>
<reference evidence="3" key="3">
    <citation type="submission" date="2018-08" db="UniProtKB">
        <authorList>
            <consortium name="EnsemblPlants"/>
        </authorList>
    </citation>
    <scope>IDENTIFICATION</scope>
    <source>
        <strain evidence="3">cv. Bd21</strain>
    </source>
</reference>
<sequence length="37" mass="3934">MICMGERRLVGYGGPSSPESSLSQSQPASDLFSMPCQ</sequence>
<proteinExistence type="predicted"/>
<feature type="compositionally biased region" description="Low complexity" evidence="1">
    <location>
        <begin position="15"/>
        <end position="29"/>
    </location>
</feature>
<keyword evidence="4" id="KW-1185">Reference proteome</keyword>
<name>A0A0Q3HIL6_BRADI</name>
<feature type="region of interest" description="Disordered" evidence="1">
    <location>
        <begin position="1"/>
        <end position="37"/>
    </location>
</feature>
<accession>A0A0Q3HIL6</accession>
<evidence type="ECO:0000313" key="4">
    <source>
        <dbReference type="Proteomes" id="UP000008810"/>
    </source>
</evidence>
<dbReference type="InParanoid" id="A0A0Q3HIL6"/>
<gene>
    <name evidence="2" type="ORF">BRADI_3g03375v3</name>
</gene>
<dbReference type="AlphaFoldDB" id="A0A0Q3HIL6"/>
<dbReference type="EnsemblPlants" id="KQJ93242">
    <property type="protein sequence ID" value="KQJ93242"/>
    <property type="gene ID" value="BRADI_3g03375v3"/>
</dbReference>